<organism evidence="1 2">
    <name type="scientific">Cotesia glomerata</name>
    <name type="common">Lepidopteran parasitic wasp</name>
    <name type="synonym">Apanteles glomeratus</name>
    <dbReference type="NCBI Taxonomy" id="32391"/>
    <lineage>
        <taxon>Eukaryota</taxon>
        <taxon>Metazoa</taxon>
        <taxon>Ecdysozoa</taxon>
        <taxon>Arthropoda</taxon>
        <taxon>Hexapoda</taxon>
        <taxon>Insecta</taxon>
        <taxon>Pterygota</taxon>
        <taxon>Neoptera</taxon>
        <taxon>Endopterygota</taxon>
        <taxon>Hymenoptera</taxon>
        <taxon>Apocrita</taxon>
        <taxon>Ichneumonoidea</taxon>
        <taxon>Braconidae</taxon>
        <taxon>Microgastrinae</taxon>
        <taxon>Cotesia</taxon>
    </lineage>
</organism>
<dbReference type="EMBL" id="JAHXZJ010002982">
    <property type="protein sequence ID" value="KAH0535075.1"/>
    <property type="molecule type" value="Genomic_DNA"/>
</dbReference>
<accession>A0AAV7HT83</accession>
<dbReference type="Proteomes" id="UP000826195">
    <property type="component" value="Unassembled WGS sequence"/>
</dbReference>
<comment type="caution">
    <text evidence="1">The sequence shown here is derived from an EMBL/GenBank/DDBJ whole genome shotgun (WGS) entry which is preliminary data.</text>
</comment>
<dbReference type="AlphaFoldDB" id="A0AAV7HT83"/>
<evidence type="ECO:0000313" key="2">
    <source>
        <dbReference type="Proteomes" id="UP000826195"/>
    </source>
</evidence>
<keyword evidence="2" id="KW-1185">Reference proteome</keyword>
<reference evidence="1 2" key="1">
    <citation type="journal article" date="2021" name="J. Hered.">
        <title>A chromosome-level genome assembly of the parasitoid wasp, Cotesia glomerata (Hymenoptera: Braconidae).</title>
        <authorList>
            <person name="Pinto B.J."/>
            <person name="Weis J.J."/>
            <person name="Gamble T."/>
            <person name="Ode P.J."/>
            <person name="Paul R."/>
            <person name="Zaspel J.M."/>
        </authorList>
    </citation>
    <scope>NUCLEOTIDE SEQUENCE [LARGE SCALE GENOMIC DNA]</scope>
    <source>
        <strain evidence="1">CgM1</strain>
    </source>
</reference>
<evidence type="ECO:0000313" key="1">
    <source>
        <dbReference type="EMBL" id="KAH0535075.1"/>
    </source>
</evidence>
<proteinExistence type="predicted"/>
<sequence>MAAYSIKGRDHVVSKHDVFRVQLAEKRRRESVRAGPELIFRDVSGPMIVVEAKMSNEPLPDIFNIDIEPCGPVNQSSDAGSSPGCDVKPPTIIDEVLLRQRQRCGVCGWICVLIEERERIFLEVVDEVCPMQSEGDDVRPFIDVRIGEREIRLC</sequence>
<protein>
    <submittedName>
        <fullName evidence="1">Uncharacterized protein</fullName>
    </submittedName>
</protein>
<gene>
    <name evidence="1" type="ORF">KQX54_013015</name>
</gene>
<name>A0AAV7HT83_COTGL</name>